<sequence>TEHEDGTITVSPSILITGEGGSWHGYLELGVWR</sequence>
<gene>
    <name evidence="1" type="ORF">LCGC14_1647920</name>
</gene>
<comment type="caution">
    <text evidence="1">The sequence shown here is derived from an EMBL/GenBank/DDBJ whole genome shotgun (WGS) entry which is preliminary data.</text>
</comment>
<dbReference type="EMBL" id="LAZR01013818">
    <property type="protein sequence ID" value="KKM20197.1"/>
    <property type="molecule type" value="Genomic_DNA"/>
</dbReference>
<proteinExistence type="predicted"/>
<name>A0A0F9HYI4_9ZZZZ</name>
<protein>
    <submittedName>
        <fullName evidence="1">Uncharacterized protein</fullName>
    </submittedName>
</protein>
<organism evidence="1">
    <name type="scientific">marine sediment metagenome</name>
    <dbReference type="NCBI Taxonomy" id="412755"/>
    <lineage>
        <taxon>unclassified sequences</taxon>
        <taxon>metagenomes</taxon>
        <taxon>ecological metagenomes</taxon>
    </lineage>
</organism>
<evidence type="ECO:0000313" key="1">
    <source>
        <dbReference type="EMBL" id="KKM20197.1"/>
    </source>
</evidence>
<dbReference type="AlphaFoldDB" id="A0A0F9HYI4"/>
<accession>A0A0F9HYI4</accession>
<reference evidence="1" key="1">
    <citation type="journal article" date="2015" name="Nature">
        <title>Complex archaea that bridge the gap between prokaryotes and eukaryotes.</title>
        <authorList>
            <person name="Spang A."/>
            <person name="Saw J.H."/>
            <person name="Jorgensen S.L."/>
            <person name="Zaremba-Niedzwiedzka K."/>
            <person name="Martijn J."/>
            <person name="Lind A.E."/>
            <person name="van Eijk R."/>
            <person name="Schleper C."/>
            <person name="Guy L."/>
            <person name="Ettema T.J."/>
        </authorList>
    </citation>
    <scope>NUCLEOTIDE SEQUENCE</scope>
</reference>
<feature type="non-terminal residue" evidence="1">
    <location>
        <position position="1"/>
    </location>
</feature>